<sequence length="420" mass="46024">MTERLATTPFGGGRMTAAKFQRRQAIDRQREGLAKGGNDTGRAEKYALLKALTEARGLYKLSDRTIAVLEALLSFHPDRELDGTAPIIVFPSNAELSLRTRGMADATLRRHLAALVEAGLVLRRDSPNGKRYCQRNERGVVENAFGFDLSPLALAAAGIHAAAEDMRDESRLCHRLRGEITIHLRDVGKIIEAGLAETRAGDWQGFALSLMPLGRRLARNAERPLLEARRDALLRLRAEVETSYLNSMSEQEMSGNDADFERHYQNSKTDHHYEKGSANELKEAPSDNLDALSQPNGTGRPDTKEGRAPETKSTTVPLSYLLAVCPALATYARDGIADWRSVLTTAELVRSMLGISADAWTRAREAMGDLGAAMTIAAILERAEHIRSPGGYLRALTERAEAGKFSVIPMLAALENGQPR</sequence>
<dbReference type="InterPro" id="IPR036390">
    <property type="entry name" value="WH_DNA-bd_sf"/>
</dbReference>
<dbReference type="Proteomes" id="UP000630142">
    <property type="component" value="Unassembled WGS sequence"/>
</dbReference>
<dbReference type="NCBIfam" id="NF040974">
    <property type="entry name" value="RepABC_RepC"/>
    <property type="match status" value="1"/>
</dbReference>
<feature type="compositionally biased region" description="Basic and acidic residues" evidence="1">
    <location>
        <begin position="301"/>
        <end position="310"/>
    </location>
</feature>
<accession>A0A8J3DYX7</accession>
<dbReference type="EMBL" id="BMZQ01000003">
    <property type="protein sequence ID" value="GHD21015.1"/>
    <property type="molecule type" value="Genomic_DNA"/>
</dbReference>
<protein>
    <submittedName>
        <fullName evidence="4">Replication initiation protein</fullName>
    </submittedName>
</protein>
<organism evidence="4 5">
    <name type="scientific">Tianweitania populi</name>
    <dbReference type="NCBI Taxonomy" id="1607949"/>
    <lineage>
        <taxon>Bacteria</taxon>
        <taxon>Pseudomonadati</taxon>
        <taxon>Pseudomonadota</taxon>
        <taxon>Alphaproteobacteria</taxon>
        <taxon>Hyphomicrobiales</taxon>
        <taxon>Phyllobacteriaceae</taxon>
        <taxon>Tianweitania</taxon>
    </lineage>
</organism>
<reference evidence="4" key="1">
    <citation type="journal article" date="2014" name="Int. J. Syst. Evol. Microbiol.">
        <title>Complete genome sequence of Corynebacterium casei LMG S-19264T (=DSM 44701T), isolated from a smear-ripened cheese.</title>
        <authorList>
            <consortium name="US DOE Joint Genome Institute (JGI-PGF)"/>
            <person name="Walter F."/>
            <person name="Albersmeier A."/>
            <person name="Kalinowski J."/>
            <person name="Ruckert C."/>
        </authorList>
    </citation>
    <scope>NUCLEOTIDE SEQUENCE</scope>
    <source>
        <strain evidence="4">KCTC 42249</strain>
    </source>
</reference>
<dbReference type="InterPro" id="IPR005090">
    <property type="entry name" value="RepC_N"/>
</dbReference>
<proteinExistence type="predicted"/>
<feature type="region of interest" description="Disordered" evidence="1">
    <location>
        <begin position="269"/>
        <end position="312"/>
    </location>
</feature>
<evidence type="ECO:0000256" key="1">
    <source>
        <dbReference type="SAM" id="MobiDB-lite"/>
    </source>
</evidence>
<feature type="compositionally biased region" description="Basic and acidic residues" evidence="1">
    <location>
        <begin position="269"/>
        <end position="285"/>
    </location>
</feature>
<dbReference type="RefSeq" id="WP_189506348.1">
    <property type="nucleotide sequence ID" value="NZ_BMZQ01000003.1"/>
</dbReference>
<evidence type="ECO:0000313" key="5">
    <source>
        <dbReference type="Proteomes" id="UP000630142"/>
    </source>
</evidence>
<dbReference type="NCBIfam" id="NF010396">
    <property type="entry name" value="PRK13824.1"/>
    <property type="match status" value="1"/>
</dbReference>
<dbReference type="SUPFAM" id="SSF46785">
    <property type="entry name" value="Winged helix' DNA-binding domain"/>
    <property type="match status" value="1"/>
</dbReference>
<name>A0A8J3DYX7_9HYPH</name>
<feature type="domain" description="Plasmid replication protein C N-terminal" evidence="2">
    <location>
        <begin position="28"/>
        <end position="194"/>
    </location>
</feature>
<dbReference type="InterPro" id="IPR021760">
    <property type="entry name" value="RepC_C"/>
</dbReference>
<comment type="caution">
    <text evidence="4">The sequence shown here is derived from an EMBL/GenBank/DDBJ whole genome shotgun (WGS) entry which is preliminary data.</text>
</comment>
<evidence type="ECO:0000259" key="2">
    <source>
        <dbReference type="Pfam" id="PF03428"/>
    </source>
</evidence>
<dbReference type="AlphaFoldDB" id="A0A8J3DYX7"/>
<evidence type="ECO:0000259" key="3">
    <source>
        <dbReference type="Pfam" id="PF11800"/>
    </source>
</evidence>
<keyword evidence="5" id="KW-1185">Reference proteome</keyword>
<gene>
    <name evidence="4" type="primary">repC</name>
    <name evidence="4" type="ORF">GCM10016234_34230</name>
</gene>
<reference evidence="4" key="2">
    <citation type="submission" date="2020-09" db="EMBL/GenBank/DDBJ databases">
        <authorList>
            <person name="Sun Q."/>
            <person name="Kim S."/>
        </authorList>
    </citation>
    <scope>NUCLEOTIDE SEQUENCE</scope>
    <source>
        <strain evidence="4">KCTC 42249</strain>
    </source>
</reference>
<dbReference type="Pfam" id="PF03428">
    <property type="entry name" value="RP-C"/>
    <property type="match status" value="1"/>
</dbReference>
<evidence type="ECO:0000313" key="4">
    <source>
        <dbReference type="EMBL" id="GHD21015.1"/>
    </source>
</evidence>
<dbReference type="Pfam" id="PF11800">
    <property type="entry name" value="RP-C_C"/>
    <property type="match status" value="1"/>
</dbReference>
<dbReference type="InterPro" id="IPR047611">
    <property type="entry name" value="RepABC_RepC"/>
</dbReference>
<feature type="domain" description="Plasmid replication protein C C-terminal" evidence="3">
    <location>
        <begin position="318"/>
        <end position="415"/>
    </location>
</feature>